<evidence type="ECO:0000313" key="2">
    <source>
        <dbReference type="EMBL" id="KAL1296753.1"/>
    </source>
</evidence>
<keyword evidence="3" id="KW-1185">Reference proteome</keyword>
<name>A0ABR3P210_9PEZI</name>
<dbReference type="InterPro" id="IPR036389">
    <property type="entry name" value="RNase_III_sf"/>
</dbReference>
<organism evidence="2 3">
    <name type="scientific">Neodothiora populina</name>
    <dbReference type="NCBI Taxonomy" id="2781224"/>
    <lineage>
        <taxon>Eukaryota</taxon>
        <taxon>Fungi</taxon>
        <taxon>Dikarya</taxon>
        <taxon>Ascomycota</taxon>
        <taxon>Pezizomycotina</taxon>
        <taxon>Dothideomycetes</taxon>
        <taxon>Dothideomycetidae</taxon>
        <taxon>Dothideales</taxon>
        <taxon>Dothioraceae</taxon>
        <taxon>Neodothiora</taxon>
    </lineage>
</organism>
<protein>
    <recommendedName>
        <fullName evidence="1">RNase III domain-containing protein</fullName>
    </recommendedName>
</protein>
<feature type="domain" description="RNase III" evidence="1">
    <location>
        <begin position="13"/>
        <end position="144"/>
    </location>
</feature>
<proteinExistence type="predicted"/>
<dbReference type="Proteomes" id="UP001562354">
    <property type="component" value="Unassembled WGS sequence"/>
</dbReference>
<dbReference type="RefSeq" id="XP_069196435.1">
    <property type="nucleotide sequence ID" value="XM_069341588.1"/>
</dbReference>
<dbReference type="PROSITE" id="PS50142">
    <property type="entry name" value="RNASE_3_2"/>
    <property type="match status" value="1"/>
</dbReference>
<dbReference type="EMBL" id="JBFMKM010000018">
    <property type="protein sequence ID" value="KAL1296753.1"/>
    <property type="molecule type" value="Genomic_DNA"/>
</dbReference>
<dbReference type="InterPro" id="IPR000999">
    <property type="entry name" value="RNase_III_dom"/>
</dbReference>
<dbReference type="SUPFAM" id="SSF69065">
    <property type="entry name" value="RNase III domain-like"/>
    <property type="match status" value="1"/>
</dbReference>
<dbReference type="Gene3D" id="1.10.1520.10">
    <property type="entry name" value="Ribonuclease III domain"/>
    <property type="match status" value="1"/>
</dbReference>
<evidence type="ECO:0000313" key="3">
    <source>
        <dbReference type="Proteomes" id="UP001562354"/>
    </source>
</evidence>
<comment type="caution">
    <text evidence="2">The sequence shown here is derived from an EMBL/GenBank/DDBJ whole genome shotgun (WGS) entry which is preliminary data.</text>
</comment>
<accession>A0ABR3P210</accession>
<dbReference type="Pfam" id="PF14622">
    <property type="entry name" value="Ribonucleas_3_3"/>
    <property type="match status" value="1"/>
</dbReference>
<dbReference type="CDD" id="cd00593">
    <property type="entry name" value="RIBOc"/>
    <property type="match status" value="1"/>
</dbReference>
<dbReference type="GeneID" id="95973924"/>
<gene>
    <name evidence="2" type="ORF">AAFC00_000221</name>
</gene>
<evidence type="ECO:0000259" key="1">
    <source>
        <dbReference type="PROSITE" id="PS50142"/>
    </source>
</evidence>
<sequence>MSGAMDQFAMAKVARLEPIIGYALRDPGVGWEALQVAGSGVISVRQIQGGVRRITHGNKRLAILGDTAINHVLSEQWFNSGDSKAEWTKIREDIASNEGLAQLGWDSGLADLLNVNPMNPVPPTMRLVSDLVEAVIGAVDLDGGIDAVKQVMRTLGLLDQVAQVTLDFFISSNCH</sequence>
<reference evidence="2 3" key="1">
    <citation type="submission" date="2024-07" db="EMBL/GenBank/DDBJ databases">
        <title>Draft sequence of the Neodothiora populina.</title>
        <authorList>
            <person name="Drown D.D."/>
            <person name="Schuette U.S."/>
            <person name="Buechlein A.B."/>
            <person name="Rusch D.R."/>
            <person name="Winton L.W."/>
            <person name="Adams G.A."/>
        </authorList>
    </citation>
    <scope>NUCLEOTIDE SEQUENCE [LARGE SCALE GENOMIC DNA]</scope>
    <source>
        <strain evidence="2 3">CPC 39397</strain>
    </source>
</reference>